<dbReference type="CDD" id="cd16495">
    <property type="entry name" value="RING_CH-C4HC3_MARCH"/>
    <property type="match status" value="1"/>
</dbReference>
<evidence type="ECO:0000313" key="6">
    <source>
        <dbReference type="EMBL" id="GJQ11131.1"/>
    </source>
</evidence>
<dbReference type="SUPFAM" id="SSF57850">
    <property type="entry name" value="RING/U-box"/>
    <property type="match status" value="1"/>
</dbReference>
<dbReference type="Gene3D" id="3.30.40.10">
    <property type="entry name" value="Zinc/RING finger domain, C3HC4 (zinc finger)"/>
    <property type="match status" value="1"/>
</dbReference>
<evidence type="ECO:0000256" key="2">
    <source>
        <dbReference type="ARBA" id="ARBA00022771"/>
    </source>
</evidence>
<gene>
    <name evidence="6" type="ORF">GpartN1_g2922.t1</name>
</gene>
<proteinExistence type="predicted"/>
<dbReference type="Pfam" id="PF12906">
    <property type="entry name" value="RINGv"/>
    <property type="match status" value="1"/>
</dbReference>
<reference evidence="6" key="1">
    <citation type="journal article" date="2022" name="Proc. Natl. Acad. Sci. U.S.A.">
        <title>Life cycle and functional genomics of the unicellular red alga Galdieria for elucidating algal and plant evolution and industrial use.</title>
        <authorList>
            <person name="Hirooka S."/>
            <person name="Itabashi T."/>
            <person name="Ichinose T.M."/>
            <person name="Onuma R."/>
            <person name="Fujiwara T."/>
            <person name="Yamashita S."/>
            <person name="Jong L.W."/>
            <person name="Tomita R."/>
            <person name="Iwane A.H."/>
            <person name="Miyagishima S.Y."/>
        </authorList>
    </citation>
    <scope>NUCLEOTIDE SEQUENCE</scope>
    <source>
        <strain evidence="6">NBRC 102759</strain>
    </source>
</reference>
<dbReference type="GO" id="GO:0008270">
    <property type="term" value="F:zinc ion binding"/>
    <property type="evidence" value="ECO:0007669"/>
    <property type="project" value="UniProtKB-KW"/>
</dbReference>
<evidence type="ECO:0000313" key="7">
    <source>
        <dbReference type="Proteomes" id="UP001061958"/>
    </source>
</evidence>
<organism evidence="6 7">
    <name type="scientific">Galdieria partita</name>
    <dbReference type="NCBI Taxonomy" id="83374"/>
    <lineage>
        <taxon>Eukaryota</taxon>
        <taxon>Rhodophyta</taxon>
        <taxon>Bangiophyceae</taxon>
        <taxon>Galdieriales</taxon>
        <taxon>Galdieriaceae</taxon>
        <taxon>Galdieria</taxon>
    </lineage>
</organism>
<evidence type="ECO:0000256" key="1">
    <source>
        <dbReference type="ARBA" id="ARBA00022723"/>
    </source>
</evidence>
<protein>
    <recommendedName>
        <fullName evidence="5">RING-CH-type domain-containing protein</fullName>
    </recommendedName>
</protein>
<keyword evidence="4" id="KW-0472">Membrane</keyword>
<dbReference type="OrthoDB" id="273089at2759"/>
<dbReference type="PROSITE" id="PS51292">
    <property type="entry name" value="ZF_RING_CH"/>
    <property type="match status" value="1"/>
</dbReference>
<keyword evidence="2" id="KW-0863">Zinc-finger</keyword>
<accession>A0A9C7PWN8</accession>
<dbReference type="EMBL" id="BQMJ01000021">
    <property type="protein sequence ID" value="GJQ11131.1"/>
    <property type="molecule type" value="Genomic_DNA"/>
</dbReference>
<dbReference type="InterPro" id="IPR013083">
    <property type="entry name" value="Znf_RING/FYVE/PHD"/>
</dbReference>
<keyword evidence="7" id="KW-1185">Reference proteome</keyword>
<dbReference type="PANTHER" id="PTHR46347">
    <property type="entry name" value="RING/FYVE/PHD ZINC FINGER SUPERFAMILY PROTEIN"/>
    <property type="match status" value="1"/>
</dbReference>
<evidence type="ECO:0000256" key="3">
    <source>
        <dbReference type="ARBA" id="ARBA00022833"/>
    </source>
</evidence>
<dbReference type="PANTHER" id="PTHR46347:SF1">
    <property type="entry name" value="RING_FYVE_PHD ZINC FINGER SUPERFAMILY PROTEIN"/>
    <property type="match status" value="1"/>
</dbReference>
<comment type="caution">
    <text evidence="6">The sequence shown here is derived from an EMBL/GenBank/DDBJ whole genome shotgun (WGS) entry which is preliminary data.</text>
</comment>
<evidence type="ECO:0000256" key="4">
    <source>
        <dbReference type="SAM" id="Phobius"/>
    </source>
</evidence>
<evidence type="ECO:0000259" key="5">
    <source>
        <dbReference type="PROSITE" id="PS51292"/>
    </source>
</evidence>
<keyword evidence="4" id="KW-1133">Transmembrane helix</keyword>
<dbReference type="SMART" id="SM00744">
    <property type="entry name" value="RINGv"/>
    <property type="match status" value="1"/>
</dbReference>
<dbReference type="InterPro" id="IPR011016">
    <property type="entry name" value="Znf_RING-CH"/>
</dbReference>
<feature type="domain" description="RING-CH-type" evidence="5">
    <location>
        <begin position="9"/>
        <end position="97"/>
    </location>
</feature>
<keyword evidence="4" id="KW-0812">Transmembrane</keyword>
<reference evidence="6" key="2">
    <citation type="submission" date="2022-01" db="EMBL/GenBank/DDBJ databases">
        <authorList>
            <person name="Hirooka S."/>
            <person name="Miyagishima S.Y."/>
        </authorList>
    </citation>
    <scope>NUCLEOTIDE SEQUENCE</scope>
    <source>
        <strain evidence="6">NBRC 102759</strain>
    </source>
</reference>
<feature type="transmembrane region" description="Helical" evidence="4">
    <location>
        <begin position="103"/>
        <end position="124"/>
    </location>
</feature>
<sequence length="195" mass="22179">MENILIVVPEKNTSATCRICLQESSLLDSDLIEPCSCKGSLRFVHQHCLAQWIRCAPLTVNNIMGRCSVIIEALGFSFSCTGLRLHCELCGTPYRLHKIKSRAVMRALFLLFVFFTAVVGLGYLMKTALWLAGIVPATASFLTVDFVHLYFGIYLLFLGYWLYQWTVFYVLPIRWTSTTLPTECPWNDQYTVSLT</sequence>
<keyword evidence="1" id="KW-0479">Metal-binding</keyword>
<name>A0A9C7PWN8_9RHOD</name>
<dbReference type="AlphaFoldDB" id="A0A9C7PWN8"/>
<dbReference type="Proteomes" id="UP001061958">
    <property type="component" value="Unassembled WGS sequence"/>
</dbReference>
<feature type="transmembrane region" description="Helical" evidence="4">
    <location>
        <begin position="130"/>
        <end position="163"/>
    </location>
</feature>
<keyword evidence="3" id="KW-0862">Zinc</keyword>